<comment type="caution">
    <text evidence="1">The sequence shown here is derived from an EMBL/GenBank/DDBJ whole genome shotgun (WGS) entry which is preliminary data.</text>
</comment>
<dbReference type="EMBL" id="AMCZ02000042">
    <property type="protein sequence ID" value="EWC39362.1"/>
    <property type="molecule type" value="Genomic_DNA"/>
</dbReference>
<dbReference type="AlphaFoldDB" id="A0A061JJJ7"/>
<gene>
    <name evidence="1" type="ORF">B597_020680</name>
</gene>
<evidence type="ECO:0000313" key="1">
    <source>
        <dbReference type="EMBL" id="EWC39362.1"/>
    </source>
</evidence>
<reference evidence="1 2" key="1">
    <citation type="journal article" date="2013" name="Genome Announc.">
        <title>Draft Genome of the Nitrogen-Fixing Bacterium Pseudomonas stutzeri Strain KOS6 Isolated from Industrial Hydrocarbon Sludge.</title>
        <authorList>
            <person name="Grigoryeva T.V."/>
            <person name="Laikov A.V."/>
            <person name="Naumova R.P."/>
            <person name="Manolov A.I."/>
            <person name="Larin A.K."/>
            <person name="Karpova I.Y."/>
            <person name="Semashko T.A."/>
            <person name="Alexeev D.G."/>
            <person name="Kostryukova E.S."/>
            <person name="Muller R."/>
            <person name="Govorun V.M."/>
        </authorList>
    </citation>
    <scope>NUCLEOTIDE SEQUENCE [LARGE SCALE GENOMIC DNA]</scope>
    <source>
        <strain evidence="1 2">KOS6</strain>
    </source>
</reference>
<sequence length="109" mass="12389">MSKPYLNMCAPIVHHLSALSDFGREIFSGDRVEVSGRFGALGVNITDENGNTKHDAKAMAQRRKDFKGDLLEFTWHSKLAPDRDRIHICPDKLQEEGYIIVGIFCYHLK</sequence>
<proteinExistence type="predicted"/>
<dbReference type="Proteomes" id="UP000026923">
    <property type="component" value="Unassembled WGS sequence"/>
</dbReference>
<dbReference type="HOGENOM" id="CLU_2181665_0_0_6"/>
<name>A0A061JJJ7_STUST</name>
<accession>A0A061JJJ7</accession>
<organism evidence="1 2">
    <name type="scientific">Stutzerimonas stutzeri KOS6</name>
    <dbReference type="NCBI Taxonomy" id="1218352"/>
    <lineage>
        <taxon>Bacteria</taxon>
        <taxon>Pseudomonadati</taxon>
        <taxon>Pseudomonadota</taxon>
        <taxon>Gammaproteobacteria</taxon>
        <taxon>Pseudomonadales</taxon>
        <taxon>Pseudomonadaceae</taxon>
        <taxon>Stutzerimonas</taxon>
    </lineage>
</organism>
<protein>
    <submittedName>
        <fullName evidence="1">Uncharacterized protein</fullName>
    </submittedName>
</protein>
<evidence type="ECO:0000313" key="2">
    <source>
        <dbReference type="Proteomes" id="UP000026923"/>
    </source>
</evidence>